<dbReference type="Proteomes" id="UP000435910">
    <property type="component" value="Unassembled WGS sequence"/>
</dbReference>
<dbReference type="GO" id="GO:0003824">
    <property type="term" value="F:catalytic activity"/>
    <property type="evidence" value="ECO:0007669"/>
    <property type="project" value="InterPro"/>
</dbReference>
<reference evidence="1 2" key="1">
    <citation type="submission" date="2019-06" db="EMBL/GenBank/DDBJ databases">
        <title>Genome sequence analysis of &gt;100 Bacillus licheniformis strains suggests intrinsic resistance to this species.</title>
        <authorList>
            <person name="Wels M."/>
            <person name="Siezen R.J."/>
            <person name="Johansen E."/>
            <person name="Stuer-Lauridsen B."/>
            <person name="Bjerre K."/>
            <person name="Nielsen B.K.K."/>
        </authorList>
    </citation>
    <scope>NUCLEOTIDE SEQUENCE [LARGE SCALE GENOMIC DNA]</scope>
    <source>
        <strain evidence="1 2">BAC-16736</strain>
    </source>
</reference>
<evidence type="ECO:0000313" key="2">
    <source>
        <dbReference type="Proteomes" id="UP000435910"/>
    </source>
</evidence>
<comment type="caution">
    <text evidence="1">The sequence shown here is derived from an EMBL/GenBank/DDBJ whole genome shotgun (WGS) entry which is preliminary data.</text>
</comment>
<organism evidence="1 2">
    <name type="scientific">Bacillus licheniformis</name>
    <dbReference type="NCBI Taxonomy" id="1402"/>
    <lineage>
        <taxon>Bacteria</taxon>
        <taxon>Bacillati</taxon>
        <taxon>Bacillota</taxon>
        <taxon>Bacilli</taxon>
        <taxon>Bacillales</taxon>
        <taxon>Bacillaceae</taxon>
        <taxon>Bacillus</taxon>
    </lineage>
</organism>
<gene>
    <name evidence="1" type="ORF">CHCC16736_3431</name>
</gene>
<name>A0A8B5YDN7_BACLI</name>
<protein>
    <submittedName>
        <fullName evidence="1">Epidermin decarboxylase</fullName>
    </submittedName>
</protein>
<proteinExistence type="predicted"/>
<evidence type="ECO:0000313" key="1">
    <source>
        <dbReference type="EMBL" id="TWL28829.1"/>
    </source>
</evidence>
<sequence>MNNEMWNNPAVQKNVKIIKEFGHIFVNTTSLGIKASSGEIVQTEAGLPDPDELLKLLSEKGTVLSKS</sequence>
<dbReference type="Gene3D" id="3.40.50.1950">
    <property type="entry name" value="Flavin prenyltransferase-like"/>
    <property type="match status" value="1"/>
</dbReference>
<dbReference type="SUPFAM" id="SSF52507">
    <property type="entry name" value="Homo-oligomeric flavin-containing Cys decarboxylases, HFCD"/>
    <property type="match status" value="1"/>
</dbReference>
<dbReference type="AlphaFoldDB" id="A0A8B5YDN7"/>
<dbReference type="EMBL" id="NILC01000021">
    <property type="protein sequence ID" value="TWL28829.1"/>
    <property type="molecule type" value="Genomic_DNA"/>
</dbReference>
<dbReference type="InterPro" id="IPR036551">
    <property type="entry name" value="Flavin_trans-like"/>
</dbReference>
<accession>A0A8B5YDN7</accession>